<dbReference type="EMBL" id="JAEHNR010000086">
    <property type="protein sequence ID" value="MBL1072522.1"/>
    <property type="molecule type" value="Genomic_DNA"/>
</dbReference>
<organism evidence="2 3">
    <name type="scientific">Lactobacillus kitasatonis</name>
    <dbReference type="NCBI Taxonomy" id="237446"/>
    <lineage>
        <taxon>Bacteria</taxon>
        <taxon>Bacillati</taxon>
        <taxon>Bacillota</taxon>
        <taxon>Bacilli</taxon>
        <taxon>Lactobacillales</taxon>
        <taxon>Lactobacillaceae</taxon>
        <taxon>Lactobacillus</taxon>
    </lineage>
</organism>
<comment type="caution">
    <text evidence="2">The sequence shown here is derived from an EMBL/GenBank/DDBJ whole genome shotgun (WGS) entry which is preliminary data.</text>
</comment>
<keyword evidence="1" id="KW-0472">Membrane</keyword>
<keyword evidence="1" id="KW-0812">Transmembrane</keyword>
<accession>A0ABS1LW74</accession>
<dbReference type="RefSeq" id="WP_202018540.1">
    <property type="nucleotide sequence ID" value="NZ_JAEHNR010000086.1"/>
</dbReference>
<keyword evidence="3" id="KW-1185">Reference proteome</keyword>
<keyword evidence="1" id="KW-1133">Transmembrane helix</keyword>
<feature type="transmembrane region" description="Helical" evidence="1">
    <location>
        <begin position="12"/>
        <end position="32"/>
    </location>
</feature>
<protein>
    <submittedName>
        <fullName evidence="2">Uncharacterized protein</fullName>
    </submittedName>
</protein>
<sequence>METILSGLSKISMASVFFPLISMILSWRKIAFQNWKDAFRLAFFSTVKSLTDFVEAIISAFVIGLVMQQVITKPSAPVHSYDLLIEGFMNWLGFLFSPIVKSN</sequence>
<evidence type="ECO:0000256" key="1">
    <source>
        <dbReference type="SAM" id="Phobius"/>
    </source>
</evidence>
<evidence type="ECO:0000313" key="2">
    <source>
        <dbReference type="EMBL" id="MBL1072522.1"/>
    </source>
</evidence>
<name>A0ABS1LW74_9LACO</name>
<gene>
    <name evidence="2" type="ORF">JEM47_08610</name>
</gene>
<proteinExistence type="predicted"/>
<dbReference type="Proteomes" id="UP000640912">
    <property type="component" value="Unassembled WGS sequence"/>
</dbReference>
<reference evidence="2 3" key="1">
    <citation type="journal article" date="2021" name="Microorganisms">
        <title>Dual Inhibition of Salmonella enterica and Clostridium perfringens by New Probiotic Candidates Isolated from Chicken Intestinal Mucosa.</title>
        <authorList>
            <person name="Lone A."/>
            <person name="Mottawea W."/>
            <person name="Ait Chait Y."/>
            <person name="Hammami R."/>
        </authorList>
    </citation>
    <scope>NUCLEOTIDE SEQUENCE [LARGE SCALE GENOMIC DNA]</scope>
    <source>
        <strain evidence="2 3">A12</strain>
    </source>
</reference>
<evidence type="ECO:0000313" key="3">
    <source>
        <dbReference type="Proteomes" id="UP000640912"/>
    </source>
</evidence>
<feature type="transmembrane region" description="Helical" evidence="1">
    <location>
        <begin position="53"/>
        <end position="71"/>
    </location>
</feature>